<feature type="compositionally biased region" description="Low complexity" evidence="1">
    <location>
        <begin position="89"/>
        <end position="103"/>
    </location>
</feature>
<organism evidence="2 3">
    <name type="scientific">Paractinoplanes lichenicola</name>
    <dbReference type="NCBI Taxonomy" id="2802976"/>
    <lineage>
        <taxon>Bacteria</taxon>
        <taxon>Bacillati</taxon>
        <taxon>Actinomycetota</taxon>
        <taxon>Actinomycetes</taxon>
        <taxon>Micromonosporales</taxon>
        <taxon>Micromonosporaceae</taxon>
        <taxon>Paractinoplanes</taxon>
    </lineage>
</organism>
<protein>
    <submittedName>
        <fullName evidence="2">Uncharacterized protein</fullName>
    </submittedName>
</protein>
<sequence>MGEGIDPVVNAVIYVRPENYSASAARCLDYCTNRRYNVVGIIPGDWAAAMRMLELGSASVVVVSSVEQIEPRPGVEIAPKPSSRRKAGARSAANSARNRWSGNTPQTSTEPAAARHYRY</sequence>
<gene>
    <name evidence="2" type="ORF">JKJ07_32180</name>
</gene>
<keyword evidence="3" id="KW-1185">Reference proteome</keyword>
<evidence type="ECO:0000256" key="1">
    <source>
        <dbReference type="SAM" id="MobiDB-lite"/>
    </source>
</evidence>
<reference evidence="2 3" key="1">
    <citation type="submission" date="2021-01" db="EMBL/GenBank/DDBJ databases">
        <title>Actinoplanes sp. nov. LDG1-01 isolated from lichen.</title>
        <authorList>
            <person name="Saeng-In P."/>
            <person name="Phongsopitanun W."/>
            <person name="Kanchanasin P."/>
            <person name="Yuki M."/>
            <person name="Kudo T."/>
            <person name="Ohkuma M."/>
            <person name="Tanasupawat S."/>
        </authorList>
    </citation>
    <scope>NUCLEOTIDE SEQUENCE [LARGE SCALE GENOMIC DNA]</scope>
    <source>
        <strain evidence="2 3">LDG1-01</strain>
    </source>
</reference>
<evidence type="ECO:0000313" key="3">
    <source>
        <dbReference type="Proteomes" id="UP000598996"/>
    </source>
</evidence>
<comment type="caution">
    <text evidence="2">The sequence shown here is derived from an EMBL/GenBank/DDBJ whole genome shotgun (WGS) entry which is preliminary data.</text>
</comment>
<evidence type="ECO:0000313" key="2">
    <source>
        <dbReference type="EMBL" id="MBL7258982.1"/>
    </source>
</evidence>
<dbReference type="RefSeq" id="WP_202995649.1">
    <property type="nucleotide sequence ID" value="NZ_JAENHO010000010.1"/>
</dbReference>
<name>A0ABS1VWW8_9ACTN</name>
<dbReference type="Proteomes" id="UP000598996">
    <property type="component" value="Unassembled WGS sequence"/>
</dbReference>
<feature type="region of interest" description="Disordered" evidence="1">
    <location>
        <begin position="72"/>
        <end position="119"/>
    </location>
</feature>
<accession>A0ABS1VWW8</accession>
<dbReference type="EMBL" id="JAENHO010000010">
    <property type="protein sequence ID" value="MBL7258982.1"/>
    <property type="molecule type" value="Genomic_DNA"/>
</dbReference>
<proteinExistence type="predicted"/>